<comment type="caution">
    <text evidence="2">The sequence shown here is derived from an EMBL/GenBank/DDBJ whole genome shotgun (WGS) entry which is preliminary data.</text>
</comment>
<dbReference type="RefSeq" id="WP_007078284.1">
    <property type="nucleotide sequence ID" value="NZ_CM001024.1"/>
</dbReference>
<dbReference type="Gene3D" id="3.40.50.10170">
    <property type="match status" value="1"/>
</dbReference>
<dbReference type="STRING" id="585531.HMPREF0063_11263"/>
<dbReference type="HOGENOM" id="CLU_048251_0_1_11"/>
<reference evidence="2" key="1">
    <citation type="submission" date="2010-08" db="EMBL/GenBank/DDBJ databases">
        <authorList>
            <person name="Muzny D."/>
            <person name="Qin X."/>
            <person name="Buhay C."/>
            <person name="Dugan-Rocha S."/>
            <person name="Ding Y."/>
            <person name="Chen G."/>
            <person name="Hawes A."/>
            <person name="Holder M."/>
            <person name="Jhangiani S."/>
            <person name="Johnson A."/>
            <person name="Khan Z."/>
            <person name="Li Z."/>
            <person name="Liu W."/>
            <person name="Liu X."/>
            <person name="Perez L."/>
            <person name="Shen H."/>
            <person name="Wang Q."/>
            <person name="Watt J."/>
            <person name="Xi L."/>
            <person name="Xin Y."/>
            <person name="Zhou J."/>
            <person name="Deng J."/>
            <person name="Jiang H."/>
            <person name="Liu Y."/>
            <person name="Qu J."/>
            <person name="Song X.-Z."/>
            <person name="Zhang L."/>
            <person name="Villasana D."/>
            <person name="Johnson A."/>
            <person name="Liu J."/>
            <person name="Liyanage D."/>
            <person name="Lorensuhewa L."/>
            <person name="Robinson T."/>
            <person name="Song A."/>
            <person name="Song B.-B."/>
            <person name="Dinh H."/>
            <person name="Thornton R."/>
            <person name="Coyle M."/>
            <person name="Francisco L."/>
            <person name="Jackson L."/>
            <person name="Javaid M."/>
            <person name="Korchina V."/>
            <person name="Kovar C."/>
            <person name="Mata R."/>
            <person name="Mathew T."/>
            <person name="Ngo R."/>
            <person name="Nguyen L."/>
            <person name="Nguyen N."/>
            <person name="Okwuonu G."/>
            <person name="Ongeri F."/>
            <person name="Pham C."/>
            <person name="Simmons D."/>
            <person name="Wilczek-Boney K."/>
            <person name="Hale W."/>
            <person name="Jakkamsetti A."/>
            <person name="Pham P."/>
            <person name="Ruth R."/>
            <person name="San Lucas F."/>
            <person name="Warren J."/>
            <person name="Zhang J."/>
            <person name="Zhao Z."/>
            <person name="Zhou C."/>
            <person name="Zhu D."/>
            <person name="Lee S."/>
            <person name="Bess C."/>
            <person name="Blankenburg K."/>
            <person name="Forbes L."/>
            <person name="Fu Q."/>
            <person name="Gubbala S."/>
            <person name="Hirani K."/>
            <person name="Jayaseelan J.C."/>
            <person name="Lara F."/>
            <person name="Munidasa M."/>
            <person name="Palculict T."/>
            <person name="Patil S."/>
            <person name="Pu L.-L."/>
            <person name="Saada N."/>
            <person name="Tang L."/>
            <person name="Weissenberger G."/>
            <person name="Zhu Y."/>
            <person name="Hemphill L."/>
            <person name="Shang Y."/>
            <person name="Youmans B."/>
            <person name="Ayvaz T."/>
            <person name="Ross M."/>
            <person name="Santibanez J."/>
            <person name="Aqrawi P."/>
            <person name="Gross S."/>
            <person name="Joshi V."/>
            <person name="Fowler G."/>
            <person name="Nazareth L."/>
            <person name="Reid J."/>
            <person name="Worley K."/>
            <person name="Petrosino J."/>
            <person name="Highlander S."/>
            <person name="Gibbs R."/>
        </authorList>
    </citation>
    <scope>NUCLEOTIDE SEQUENCE [LARGE SCALE GENOMIC DNA]</scope>
    <source>
        <strain evidence="2">DSM 15272</strain>
    </source>
</reference>
<dbReference type="GO" id="GO:0008289">
    <property type="term" value="F:lipid binding"/>
    <property type="evidence" value="ECO:0007669"/>
    <property type="project" value="UniProtKB-KW"/>
</dbReference>
<dbReference type="SUPFAM" id="SSF82549">
    <property type="entry name" value="DAK1/DegV-like"/>
    <property type="match status" value="1"/>
</dbReference>
<evidence type="ECO:0000313" key="2">
    <source>
        <dbReference type="EMBL" id="EFQ83600.1"/>
    </source>
</evidence>
<sequence length="292" mass="29701">MAGRRRTQKSSAFPGGVAVVTDSTASLSAEDARREGIVVVPLRVIVGANTFTEGHDVSADVIAAALKDFLPVSTSRPNPEEFGEVYRRLADDGATSIVSVHLSSRMSGTLDSAVLAAKDAPVPVTVVDSRQVGLATGFAAGRAARARGEGVTPEEVAEVARAAGAASTALIYVDTLDYLRRGGRVGAAAALLGSALAVKPLLTISDGLVVPLEKVRTSTRAMARMEVLATEAAGDGPADIGVQHLANPQVAEAFAARLATSLGRESVPVDEVGAVIGAHVGPGTVAVTVTPH</sequence>
<dbReference type="PANTHER" id="PTHR33434:SF2">
    <property type="entry name" value="FATTY ACID-BINDING PROTEIN TM_1468"/>
    <property type="match status" value="1"/>
</dbReference>
<dbReference type="Proteomes" id="UP000003111">
    <property type="component" value="Unassembled WGS sequence"/>
</dbReference>
<keyword evidence="3" id="KW-1185">Reference proteome</keyword>
<proteinExistence type="predicted"/>
<dbReference type="EMBL" id="ACLF03000004">
    <property type="protein sequence ID" value="EFQ83600.1"/>
    <property type="molecule type" value="Genomic_DNA"/>
</dbReference>
<dbReference type="PANTHER" id="PTHR33434">
    <property type="entry name" value="DEGV DOMAIN-CONTAINING PROTEIN DR_1986-RELATED"/>
    <property type="match status" value="1"/>
</dbReference>
<dbReference type="AlphaFoldDB" id="E2SB54"/>
<dbReference type="Gene3D" id="3.30.1180.10">
    <property type="match status" value="1"/>
</dbReference>
<organism evidence="2 3">
    <name type="scientific">Aeromicrobium marinum DSM 15272</name>
    <dbReference type="NCBI Taxonomy" id="585531"/>
    <lineage>
        <taxon>Bacteria</taxon>
        <taxon>Bacillati</taxon>
        <taxon>Actinomycetota</taxon>
        <taxon>Actinomycetes</taxon>
        <taxon>Propionibacteriales</taxon>
        <taxon>Nocardioidaceae</taxon>
        <taxon>Aeromicrobium</taxon>
    </lineage>
</organism>
<evidence type="ECO:0000313" key="3">
    <source>
        <dbReference type="Proteomes" id="UP000003111"/>
    </source>
</evidence>
<dbReference type="InterPro" id="IPR043168">
    <property type="entry name" value="DegV_C"/>
</dbReference>
<gene>
    <name evidence="2" type="ORF">HMPREF0063_11263</name>
</gene>
<dbReference type="Pfam" id="PF02645">
    <property type="entry name" value="DegV"/>
    <property type="match status" value="1"/>
</dbReference>
<dbReference type="NCBIfam" id="TIGR00762">
    <property type="entry name" value="DegV"/>
    <property type="match status" value="1"/>
</dbReference>
<dbReference type="PROSITE" id="PS51482">
    <property type="entry name" value="DEGV"/>
    <property type="match status" value="1"/>
</dbReference>
<dbReference type="eggNOG" id="COG1307">
    <property type="taxonomic scope" value="Bacteria"/>
</dbReference>
<dbReference type="InterPro" id="IPR003797">
    <property type="entry name" value="DegV"/>
</dbReference>
<keyword evidence="1" id="KW-0446">Lipid-binding</keyword>
<dbReference type="InterPro" id="IPR050270">
    <property type="entry name" value="DegV_domain_contain"/>
</dbReference>
<accession>E2SB54</accession>
<name>E2SB54_9ACTN</name>
<evidence type="ECO:0000256" key="1">
    <source>
        <dbReference type="ARBA" id="ARBA00023121"/>
    </source>
</evidence>
<protein>
    <submittedName>
        <fullName evidence="2">EDD domain protein, DegV family</fullName>
    </submittedName>
</protein>
<dbReference type="OrthoDB" id="9760324at2"/>